<proteinExistence type="predicted"/>
<protein>
    <submittedName>
        <fullName evidence="2">Uncharacterized protein</fullName>
    </submittedName>
</protein>
<dbReference type="Proteomes" id="UP000256709">
    <property type="component" value="Unassembled WGS sequence"/>
</dbReference>
<evidence type="ECO:0000313" key="3">
    <source>
        <dbReference type="Proteomes" id="UP000256709"/>
    </source>
</evidence>
<comment type="caution">
    <text evidence="2">The sequence shown here is derived from an EMBL/GenBank/DDBJ whole genome shotgun (WGS) entry which is preliminary data.</text>
</comment>
<evidence type="ECO:0000256" key="1">
    <source>
        <dbReference type="SAM" id="MobiDB-lite"/>
    </source>
</evidence>
<organism evidence="2 3">
    <name type="scientific">Subtercola boreus</name>
    <dbReference type="NCBI Taxonomy" id="120213"/>
    <lineage>
        <taxon>Bacteria</taxon>
        <taxon>Bacillati</taxon>
        <taxon>Actinomycetota</taxon>
        <taxon>Actinomycetes</taxon>
        <taxon>Micrococcales</taxon>
        <taxon>Microbacteriaceae</taxon>
        <taxon>Subtercola</taxon>
    </lineage>
</organism>
<name>A0A3E0VVD2_9MICO</name>
<sequence>MTANEPPGDLPPRKTTADEREARAEEALQRIFAGGDLGAEATALSNDFTDEYTGRFRAWLGRLFRRSPHPR</sequence>
<evidence type="ECO:0000313" key="2">
    <source>
        <dbReference type="EMBL" id="RFA13338.1"/>
    </source>
</evidence>
<feature type="region of interest" description="Disordered" evidence="1">
    <location>
        <begin position="1"/>
        <end position="23"/>
    </location>
</feature>
<dbReference type="OrthoDB" id="5126164at2"/>
<reference evidence="2 3" key="1">
    <citation type="submission" date="2017-04" db="EMBL/GenBank/DDBJ databases">
        <title>Comparative genome analysis of Subtercola boreus.</title>
        <authorList>
            <person name="Cho Y.-J."/>
            <person name="Cho A."/>
            <person name="Kim O.-S."/>
            <person name="Lee J.-I."/>
        </authorList>
    </citation>
    <scope>NUCLEOTIDE SEQUENCE [LARGE SCALE GENOMIC DNA]</scope>
    <source>
        <strain evidence="2 3">P27444</strain>
    </source>
</reference>
<accession>A0A3E0VVD2</accession>
<gene>
    <name evidence="2" type="ORF">B7R21_08215</name>
</gene>
<dbReference type="RefSeq" id="WP_116282758.1">
    <property type="nucleotide sequence ID" value="NZ_NBXA01000018.1"/>
</dbReference>
<dbReference type="AlphaFoldDB" id="A0A3E0VVD2"/>
<dbReference type="EMBL" id="NBXA01000018">
    <property type="protein sequence ID" value="RFA13338.1"/>
    <property type="molecule type" value="Genomic_DNA"/>
</dbReference>
<feature type="compositionally biased region" description="Basic and acidic residues" evidence="1">
    <location>
        <begin position="11"/>
        <end position="23"/>
    </location>
</feature>